<accession>A0A8H6J2P6</accession>
<evidence type="ECO:0000259" key="1">
    <source>
        <dbReference type="Pfam" id="PF17667"/>
    </source>
</evidence>
<dbReference type="Pfam" id="PF17667">
    <property type="entry name" value="Pkinase_fungal"/>
    <property type="match status" value="1"/>
</dbReference>
<evidence type="ECO:0000313" key="3">
    <source>
        <dbReference type="Proteomes" id="UP000652219"/>
    </source>
</evidence>
<gene>
    <name evidence="2" type="ORF">CSOJ01_09782</name>
</gene>
<dbReference type="Proteomes" id="UP000652219">
    <property type="component" value="Unassembled WGS sequence"/>
</dbReference>
<dbReference type="PANTHER" id="PTHR38248:SF2">
    <property type="entry name" value="FUNK1 11"/>
    <property type="match status" value="1"/>
</dbReference>
<sequence>MELWAFDRSGMYSCDAFDIAQDPDGFATIVVGYMLMSDIELGVGDLIGEDDQGKYISCGDDTAGVERLYLGEPTIFERTNKNVVSDGLTCYRAKSSASKPWEYAIKLKWSPAGEKSEAKMLALVKGRNPWGVLRLLHHRGVCDTDGLHQDLVLGKPRELRPDATAAPSGGEVGSVLGHTVETPGADDPVDNKFLDCSVVAPLGLSLHRFESVPELLEALLDAVKAHRSLCQDGDVLHQDVCPGNIIIPPSSSGGAKPIFPTTRTFDHVRRKTNDMDAANFNRITAEFTPEFHRLSGLATTLRGILSSTRDGQLWTGTDMTVLGTETGFVVSESHSPQKHDMQLLPEKSELLEILIQRWRL</sequence>
<feature type="domain" description="Fungal-type protein kinase" evidence="1">
    <location>
        <begin position="1"/>
        <end position="250"/>
    </location>
</feature>
<dbReference type="EMBL" id="WIGN01000193">
    <property type="protein sequence ID" value="KAF6805005.1"/>
    <property type="molecule type" value="Genomic_DNA"/>
</dbReference>
<dbReference type="PANTHER" id="PTHR38248">
    <property type="entry name" value="FUNK1 6"/>
    <property type="match status" value="1"/>
</dbReference>
<organism evidence="2 3">
    <name type="scientific">Colletotrichum sojae</name>
    <dbReference type="NCBI Taxonomy" id="2175907"/>
    <lineage>
        <taxon>Eukaryota</taxon>
        <taxon>Fungi</taxon>
        <taxon>Dikarya</taxon>
        <taxon>Ascomycota</taxon>
        <taxon>Pezizomycotina</taxon>
        <taxon>Sordariomycetes</taxon>
        <taxon>Hypocreomycetidae</taxon>
        <taxon>Glomerellales</taxon>
        <taxon>Glomerellaceae</taxon>
        <taxon>Colletotrichum</taxon>
        <taxon>Colletotrichum orchidearum species complex</taxon>
    </lineage>
</organism>
<proteinExistence type="predicted"/>
<comment type="caution">
    <text evidence="2">The sequence shown here is derived from an EMBL/GenBank/DDBJ whole genome shotgun (WGS) entry which is preliminary data.</text>
</comment>
<reference evidence="2 3" key="1">
    <citation type="journal article" date="2020" name="Phytopathology">
        <title>Genome Sequence Resources of Colletotrichum truncatum, C. plurivorum, C. musicola, and C. sojae: Four Species Pathogenic to Soybean (Glycine max).</title>
        <authorList>
            <person name="Rogerio F."/>
            <person name="Boufleur T.R."/>
            <person name="Ciampi-Guillardi M."/>
            <person name="Sukno S.A."/>
            <person name="Thon M.R."/>
            <person name="Massola Junior N.S."/>
            <person name="Baroncelli R."/>
        </authorList>
    </citation>
    <scope>NUCLEOTIDE SEQUENCE [LARGE SCALE GENOMIC DNA]</scope>
    <source>
        <strain evidence="2 3">LFN0009</strain>
    </source>
</reference>
<dbReference type="InterPro" id="IPR040976">
    <property type="entry name" value="Pkinase_fungal"/>
</dbReference>
<keyword evidence="3" id="KW-1185">Reference proteome</keyword>
<dbReference type="AlphaFoldDB" id="A0A8H6J2P6"/>
<evidence type="ECO:0000313" key="2">
    <source>
        <dbReference type="EMBL" id="KAF6805005.1"/>
    </source>
</evidence>
<protein>
    <recommendedName>
        <fullName evidence="1">Fungal-type protein kinase domain-containing protein</fullName>
    </recommendedName>
</protein>
<name>A0A8H6J2P6_9PEZI</name>